<name>A0A6G1X2D8_9BACI</name>
<gene>
    <name evidence="2" type="ORF">GH754_02290</name>
</gene>
<dbReference type="CDD" id="cd02947">
    <property type="entry name" value="TRX_family"/>
    <property type="match status" value="1"/>
</dbReference>
<protein>
    <submittedName>
        <fullName evidence="2">Thioredoxin</fullName>
    </submittedName>
</protein>
<evidence type="ECO:0000313" key="3">
    <source>
        <dbReference type="Proteomes" id="UP000480185"/>
    </source>
</evidence>
<accession>A0A6G1X2D8</accession>
<proteinExistence type="predicted"/>
<dbReference type="InterPro" id="IPR036249">
    <property type="entry name" value="Thioredoxin-like_sf"/>
</dbReference>
<keyword evidence="3" id="KW-1185">Reference proteome</keyword>
<dbReference type="Pfam" id="PF00085">
    <property type="entry name" value="Thioredoxin"/>
    <property type="match status" value="1"/>
</dbReference>
<dbReference type="Gene3D" id="3.40.30.10">
    <property type="entry name" value="Glutaredoxin"/>
    <property type="match status" value="1"/>
</dbReference>
<dbReference type="RefSeq" id="WP_153727097.1">
    <property type="nucleotide sequence ID" value="NZ_WJNH01000001.1"/>
</dbReference>
<sequence length="104" mass="12431">MEEIKKEDLSIILNSHYQQFIFIYTPFCGTCKLARRMLETIENIEGFPTFHTLNASLFPEFMQDYQVESVPCLVMMKKNQIQEKVYAFQSVPDMYRKIESYLNR</sequence>
<dbReference type="AlphaFoldDB" id="A0A6G1X2D8"/>
<evidence type="ECO:0000313" key="2">
    <source>
        <dbReference type="EMBL" id="MRG85153.1"/>
    </source>
</evidence>
<reference evidence="2 3" key="1">
    <citation type="submission" date="2019-11" db="EMBL/GenBank/DDBJ databases">
        <authorList>
            <person name="Li J."/>
        </authorList>
    </citation>
    <scope>NUCLEOTIDE SEQUENCE [LARGE SCALE GENOMIC DNA]</scope>
    <source>
        <strain evidence="2 3">J4</strain>
    </source>
</reference>
<dbReference type="OrthoDB" id="5784238at2"/>
<dbReference type="InterPro" id="IPR013766">
    <property type="entry name" value="Thioredoxin_domain"/>
</dbReference>
<dbReference type="SUPFAM" id="SSF52833">
    <property type="entry name" value="Thioredoxin-like"/>
    <property type="match status" value="1"/>
</dbReference>
<evidence type="ECO:0000259" key="1">
    <source>
        <dbReference type="Pfam" id="PF00085"/>
    </source>
</evidence>
<feature type="domain" description="Thioredoxin" evidence="1">
    <location>
        <begin position="11"/>
        <end position="89"/>
    </location>
</feature>
<organism evidence="2 3">
    <name type="scientific">Salinibacillus xinjiangensis</name>
    <dbReference type="NCBI Taxonomy" id="1229268"/>
    <lineage>
        <taxon>Bacteria</taxon>
        <taxon>Bacillati</taxon>
        <taxon>Bacillota</taxon>
        <taxon>Bacilli</taxon>
        <taxon>Bacillales</taxon>
        <taxon>Bacillaceae</taxon>
        <taxon>Salinibacillus</taxon>
    </lineage>
</organism>
<dbReference type="EMBL" id="WJNH01000001">
    <property type="protein sequence ID" value="MRG85153.1"/>
    <property type="molecule type" value="Genomic_DNA"/>
</dbReference>
<dbReference type="Proteomes" id="UP000480185">
    <property type="component" value="Unassembled WGS sequence"/>
</dbReference>
<comment type="caution">
    <text evidence="2">The sequence shown here is derived from an EMBL/GenBank/DDBJ whole genome shotgun (WGS) entry which is preliminary data.</text>
</comment>